<evidence type="ECO:0000313" key="6">
    <source>
        <dbReference type="Proteomes" id="UP000617355"/>
    </source>
</evidence>
<reference evidence="6" key="1">
    <citation type="journal article" date="2019" name="Int. J. Syst. Evol. Microbiol.">
        <title>The Global Catalogue of Microorganisms (GCM) 10K type strain sequencing project: providing services to taxonomists for standard genome sequencing and annotation.</title>
        <authorList>
            <consortium name="The Broad Institute Genomics Platform"/>
            <consortium name="The Broad Institute Genome Sequencing Center for Infectious Disease"/>
            <person name="Wu L."/>
            <person name="Ma J."/>
        </authorList>
    </citation>
    <scope>NUCLEOTIDE SEQUENCE [LARGE SCALE GENOMIC DNA]</scope>
    <source>
        <strain evidence="6">CGMCC 1.12922</strain>
    </source>
</reference>
<evidence type="ECO:0000259" key="4">
    <source>
        <dbReference type="Pfam" id="PF02911"/>
    </source>
</evidence>
<comment type="caution">
    <text evidence="5">The sequence shown here is derived from an EMBL/GenBank/DDBJ whole genome shotgun (WGS) entry which is preliminary data.</text>
</comment>
<accession>A0ABQ1QJJ1</accession>
<dbReference type="SUPFAM" id="SSF53328">
    <property type="entry name" value="Formyltransferase"/>
    <property type="match status" value="1"/>
</dbReference>
<dbReference type="PROSITE" id="PS00656">
    <property type="entry name" value="GLYCOSYL_HYDROL_F6_2"/>
    <property type="match status" value="1"/>
</dbReference>
<organism evidence="5 6">
    <name type="scientific">Sinisalibacter lacisalsi</name>
    <dbReference type="NCBI Taxonomy" id="1526570"/>
    <lineage>
        <taxon>Bacteria</taxon>
        <taxon>Pseudomonadati</taxon>
        <taxon>Pseudomonadota</taxon>
        <taxon>Alphaproteobacteria</taxon>
        <taxon>Rhodobacterales</taxon>
        <taxon>Roseobacteraceae</taxon>
        <taxon>Sinisalibacter</taxon>
    </lineage>
</organism>
<feature type="active site" description="Proton donor" evidence="1">
    <location>
        <position position="42"/>
    </location>
</feature>
<dbReference type="InterPro" id="IPR005793">
    <property type="entry name" value="Formyl_trans_C"/>
</dbReference>
<name>A0ABQ1QJJ1_9RHOB</name>
<protein>
    <recommendedName>
        <fullName evidence="7">Methionyl-tRNA formyltransferase</fullName>
    </recommendedName>
</protein>
<dbReference type="EMBL" id="BMGI01000002">
    <property type="protein sequence ID" value="GGD30044.1"/>
    <property type="molecule type" value="Genomic_DNA"/>
</dbReference>
<evidence type="ECO:0000313" key="5">
    <source>
        <dbReference type="EMBL" id="GGD30044.1"/>
    </source>
</evidence>
<feature type="domain" description="Formyl transferase N-terminal" evidence="3">
    <location>
        <begin position="67"/>
        <end position="183"/>
    </location>
</feature>
<evidence type="ECO:0000259" key="3">
    <source>
        <dbReference type="Pfam" id="PF00551"/>
    </source>
</evidence>
<dbReference type="SUPFAM" id="SSF50486">
    <property type="entry name" value="FMT C-terminal domain-like"/>
    <property type="match status" value="1"/>
</dbReference>
<proteinExistence type="predicted"/>
<evidence type="ECO:0000256" key="2">
    <source>
        <dbReference type="SAM" id="MobiDB-lite"/>
    </source>
</evidence>
<dbReference type="PANTHER" id="PTHR11138">
    <property type="entry name" value="METHIONYL-TRNA FORMYLTRANSFERASE"/>
    <property type="match status" value="1"/>
</dbReference>
<dbReference type="InterPro" id="IPR002376">
    <property type="entry name" value="Formyl_transf_N"/>
</dbReference>
<dbReference type="PANTHER" id="PTHR11138:SF5">
    <property type="entry name" value="METHIONYL-TRNA FORMYLTRANSFERASE, MITOCHONDRIAL"/>
    <property type="match status" value="1"/>
</dbReference>
<gene>
    <name evidence="5" type="ORF">GCM10011358_12630</name>
</gene>
<dbReference type="InterPro" id="IPR001524">
    <property type="entry name" value="Glyco_hydro_6_CS"/>
</dbReference>
<dbReference type="Gene3D" id="3.40.50.12230">
    <property type="match status" value="1"/>
</dbReference>
<dbReference type="Proteomes" id="UP000617355">
    <property type="component" value="Unassembled WGS sequence"/>
</dbReference>
<evidence type="ECO:0008006" key="7">
    <source>
        <dbReference type="Google" id="ProtNLM"/>
    </source>
</evidence>
<evidence type="ECO:0000256" key="1">
    <source>
        <dbReference type="PROSITE-ProRule" id="PRU10057"/>
    </source>
</evidence>
<sequence>MTSTEQTLRIGWMSHHVEGMKPLLDLLAAGIPIAGIITLEPDLLAKRSGAAAYEEIAALHGLALHRIRNVNNPDSLALLERLHLDVLFVIGWSQILRKDALSLVKVGCFGAHASLLPANRGSAPINWALIKGEKQTGNTLIKLSVEVDGGDIVAQRAFDITPFDNVATLYDKVGRSNSEMLLELAQELVSGQPVQSTPQVDDGSPPLPRRRPEHGQIDWHQPATAVYDFIRALTRPYPGAFSFIAGKRYFVWRSALLPMDAALAPAGTILGPVVSDDDTGCGIAVACQRGAIVLHEIERDDGTQFTGQSLATEGLSGKWSEGEPCLD</sequence>
<dbReference type="InterPro" id="IPR011034">
    <property type="entry name" value="Formyl_transferase-like_C_sf"/>
</dbReference>
<dbReference type="Pfam" id="PF02911">
    <property type="entry name" value="Formyl_trans_C"/>
    <property type="match status" value="1"/>
</dbReference>
<keyword evidence="6" id="KW-1185">Reference proteome</keyword>
<feature type="domain" description="Formyl transferase C-terminal" evidence="4">
    <location>
        <begin position="212"/>
        <end position="311"/>
    </location>
</feature>
<dbReference type="Pfam" id="PF00551">
    <property type="entry name" value="Formyl_trans_N"/>
    <property type="match status" value="1"/>
</dbReference>
<feature type="region of interest" description="Disordered" evidence="2">
    <location>
        <begin position="190"/>
        <end position="215"/>
    </location>
</feature>
<dbReference type="CDD" id="cd08702">
    <property type="entry name" value="Arna_FMT_C"/>
    <property type="match status" value="1"/>
</dbReference>
<dbReference type="InterPro" id="IPR036477">
    <property type="entry name" value="Formyl_transf_N_sf"/>
</dbReference>